<name>A3MZ09_ACTP2</name>
<organism evidence="2 3">
    <name type="scientific">Actinobacillus pleuropneumoniae serotype 5b (strain L20)</name>
    <dbReference type="NCBI Taxonomy" id="416269"/>
    <lineage>
        <taxon>Bacteria</taxon>
        <taxon>Pseudomonadati</taxon>
        <taxon>Pseudomonadota</taxon>
        <taxon>Gammaproteobacteria</taxon>
        <taxon>Pasteurellales</taxon>
        <taxon>Pasteurellaceae</taxon>
        <taxon>Actinobacillus</taxon>
    </lineage>
</organism>
<dbReference type="SMART" id="SM01040">
    <property type="entry name" value="Bro-N"/>
    <property type="match status" value="1"/>
</dbReference>
<gene>
    <name evidence="2" type="ordered locus">APL_0289</name>
</gene>
<dbReference type="Proteomes" id="UP000001432">
    <property type="component" value="Chromosome"/>
</dbReference>
<dbReference type="PROSITE" id="PS51750">
    <property type="entry name" value="BRO_N"/>
    <property type="match status" value="1"/>
</dbReference>
<dbReference type="STRING" id="416269.APL_0289"/>
<dbReference type="Pfam" id="PF02498">
    <property type="entry name" value="Bro-N"/>
    <property type="match status" value="1"/>
</dbReference>
<dbReference type="PATRIC" id="fig|416269.6.peg.295"/>
<dbReference type="HOGENOM" id="CLU_117225_1_0_6"/>
<evidence type="ECO:0000313" key="3">
    <source>
        <dbReference type="Proteomes" id="UP000001432"/>
    </source>
</evidence>
<evidence type="ECO:0000313" key="2">
    <source>
        <dbReference type="EMBL" id="ABN73395.1"/>
    </source>
</evidence>
<dbReference type="EMBL" id="CP000569">
    <property type="protein sequence ID" value="ABN73395.1"/>
    <property type="molecule type" value="Genomic_DNA"/>
</dbReference>
<reference evidence="2 3" key="1">
    <citation type="journal article" date="2008" name="J. Bacteriol.">
        <title>The complete genome sequence of Actinobacillus pleuropneumoniae L20 (serotype 5b).</title>
        <authorList>
            <person name="Foote S.J."/>
            <person name="Bosse J.T."/>
            <person name="Bouevitch A.B."/>
            <person name="Langford P.R."/>
            <person name="Young N.M."/>
            <person name="Nash J.H."/>
        </authorList>
    </citation>
    <scope>NUCLEOTIDE SEQUENCE [LARGE SCALE GENOMIC DNA]</scope>
    <source>
        <strain evidence="2 3">L20</strain>
    </source>
</reference>
<protein>
    <recommendedName>
        <fullName evidence="1">Bro-N domain-containing protein</fullName>
    </recommendedName>
</protein>
<feature type="domain" description="Bro-N" evidence="1">
    <location>
        <begin position="1"/>
        <end position="106"/>
    </location>
</feature>
<proteinExistence type="predicted"/>
<dbReference type="InterPro" id="IPR003497">
    <property type="entry name" value="BRO_N_domain"/>
</dbReference>
<sequence>MNELKLFENRQIRSTWDDEKEEWFFSIVDIVGALTESSNPRRYWSDLKRKITDEESGIELYEKIVQLKMQSSNGKFYSTDAADMAGIFRIIQSIPSPKAEPFKLWL</sequence>
<evidence type="ECO:0000259" key="1">
    <source>
        <dbReference type="PROSITE" id="PS51750"/>
    </source>
</evidence>
<accession>A3MZ09</accession>
<dbReference type="KEGG" id="apl:APL_0289"/>
<dbReference type="AlphaFoldDB" id="A3MZ09"/>
<dbReference type="eggNOG" id="COG5380">
    <property type="taxonomic scope" value="Bacteria"/>
</dbReference>
<dbReference type="EnsemblBacteria" id="ABN73395">
    <property type="protein sequence ID" value="ABN73395"/>
    <property type="gene ID" value="APL_0289"/>
</dbReference>